<dbReference type="InterPro" id="IPR038726">
    <property type="entry name" value="PDDEXK_AddAB-type"/>
</dbReference>
<protein>
    <submittedName>
        <fullName evidence="6">RecB family exonuclease</fullName>
    </submittedName>
</protein>
<name>A0ABV5Q0U2_9ACTN</name>
<keyword evidence="2" id="KW-0067">ATP-binding</keyword>
<feature type="region of interest" description="Disordered" evidence="4">
    <location>
        <begin position="1"/>
        <end position="21"/>
    </location>
</feature>
<keyword evidence="6" id="KW-0540">Nuclease</keyword>
<dbReference type="InterPro" id="IPR011335">
    <property type="entry name" value="Restrct_endonuc-II-like"/>
</dbReference>
<keyword evidence="7" id="KW-1185">Reference proteome</keyword>
<proteinExistence type="predicted"/>
<dbReference type="GO" id="GO:0004527">
    <property type="term" value="F:exonuclease activity"/>
    <property type="evidence" value="ECO:0007669"/>
    <property type="project" value="UniProtKB-KW"/>
</dbReference>
<evidence type="ECO:0000256" key="2">
    <source>
        <dbReference type="ARBA" id="ARBA00022806"/>
    </source>
</evidence>
<dbReference type="InterPro" id="IPR011604">
    <property type="entry name" value="PDDEXK-like_dom_sf"/>
</dbReference>
<evidence type="ECO:0000313" key="7">
    <source>
        <dbReference type="Proteomes" id="UP001589646"/>
    </source>
</evidence>
<dbReference type="RefSeq" id="WP_346131399.1">
    <property type="nucleotide sequence ID" value="NZ_BAAAXC010000015.1"/>
</dbReference>
<keyword evidence="3" id="KW-0234">DNA repair</keyword>
<keyword evidence="2" id="KW-0547">Nucleotide-binding</keyword>
<sequence>MHRDEHASSKEATTAKHRSVSQLTSFAACGEAYRLERVAKAPQTPAAWFAQGTAVHEAVERWERTYRAHSTEQAQEWYYEAWVREIEAFREREPDVSRWQAPGRTKPATDLANRLERGADQVAGYIEYSLTNTQLLPVEYLPGEPGAEVPFELDLEGVRVIGSIDLILVDSRGRLRVRDIKTGSRLPSSPIQLAVYRLAVEELLGDAPSWGDYYMAKNNAPTQPYDLTRFDRREVSRWFRDMDASEKEGRYLSNPGESCKTCGVRRYCSVMGSDRSFFRP</sequence>
<evidence type="ECO:0000313" key="6">
    <source>
        <dbReference type="EMBL" id="MFB9529075.1"/>
    </source>
</evidence>
<evidence type="ECO:0000256" key="3">
    <source>
        <dbReference type="ARBA" id="ARBA00023204"/>
    </source>
</evidence>
<feature type="domain" description="PD-(D/E)XK endonuclease-like" evidence="5">
    <location>
        <begin position="19"/>
        <end position="268"/>
    </location>
</feature>
<organism evidence="6 7">
    <name type="scientific">Nonomuraea roseola</name>
    <dbReference type="NCBI Taxonomy" id="46179"/>
    <lineage>
        <taxon>Bacteria</taxon>
        <taxon>Bacillati</taxon>
        <taxon>Actinomycetota</taxon>
        <taxon>Actinomycetes</taxon>
        <taxon>Streptosporangiales</taxon>
        <taxon>Streptosporangiaceae</taxon>
        <taxon>Nonomuraea</taxon>
    </lineage>
</organism>
<comment type="caution">
    <text evidence="6">The sequence shown here is derived from an EMBL/GenBank/DDBJ whole genome shotgun (WGS) entry which is preliminary data.</text>
</comment>
<gene>
    <name evidence="6" type="ORF">ACFFRN_20890</name>
</gene>
<dbReference type="Pfam" id="PF12705">
    <property type="entry name" value="PDDEXK_1"/>
    <property type="match status" value="1"/>
</dbReference>
<dbReference type="EMBL" id="JBHMCE010000006">
    <property type="protein sequence ID" value="MFB9529075.1"/>
    <property type="molecule type" value="Genomic_DNA"/>
</dbReference>
<keyword evidence="1" id="KW-0227">DNA damage</keyword>
<dbReference type="PROSITE" id="PS51257">
    <property type="entry name" value="PROKAR_LIPOPROTEIN"/>
    <property type="match status" value="1"/>
</dbReference>
<dbReference type="Proteomes" id="UP001589646">
    <property type="component" value="Unassembled WGS sequence"/>
</dbReference>
<evidence type="ECO:0000259" key="5">
    <source>
        <dbReference type="Pfam" id="PF12705"/>
    </source>
</evidence>
<keyword evidence="2" id="KW-0347">Helicase</keyword>
<reference evidence="6 7" key="1">
    <citation type="submission" date="2024-09" db="EMBL/GenBank/DDBJ databases">
        <authorList>
            <person name="Sun Q."/>
            <person name="Mori K."/>
        </authorList>
    </citation>
    <scope>NUCLEOTIDE SEQUENCE [LARGE SCALE GENOMIC DNA]</scope>
    <source>
        <strain evidence="6 7">JCM 3323</strain>
    </source>
</reference>
<dbReference type="SUPFAM" id="SSF52980">
    <property type="entry name" value="Restriction endonuclease-like"/>
    <property type="match status" value="1"/>
</dbReference>
<keyword evidence="6" id="KW-0269">Exonuclease</keyword>
<dbReference type="Gene3D" id="3.90.320.10">
    <property type="match status" value="1"/>
</dbReference>
<evidence type="ECO:0000256" key="1">
    <source>
        <dbReference type="ARBA" id="ARBA00022763"/>
    </source>
</evidence>
<accession>A0ABV5Q0U2</accession>
<keyword evidence="6" id="KW-0378">Hydrolase</keyword>
<evidence type="ECO:0000256" key="4">
    <source>
        <dbReference type="SAM" id="MobiDB-lite"/>
    </source>
</evidence>